<name>A0A5J9SXT5_9POAL</name>
<sequence length="167" mass="17935">LSLTSLPAAAASPLQIRCPSWQPRIPSPGAYLIRPERDPGGGDPEGARSPATISDLGRPQRHGAILDEPRCLASFSTSHKHAARSGAHLRHGDILLPRHGDLLLHGDLLPLRNGDQLLYAKPTAASAVGLSWPGAAEVLLIVEDLKRSTVPVIEKPKELCAQERRRV</sequence>
<dbReference type="EMBL" id="RWGY01000140">
    <property type="protein sequence ID" value="TVU03792.1"/>
    <property type="molecule type" value="Genomic_DNA"/>
</dbReference>
<evidence type="ECO:0000313" key="3">
    <source>
        <dbReference type="Proteomes" id="UP000324897"/>
    </source>
</evidence>
<evidence type="ECO:0000256" key="1">
    <source>
        <dbReference type="SAM" id="MobiDB-lite"/>
    </source>
</evidence>
<feature type="region of interest" description="Disordered" evidence="1">
    <location>
        <begin position="27"/>
        <end position="58"/>
    </location>
</feature>
<reference evidence="2 3" key="1">
    <citation type="journal article" date="2019" name="Sci. Rep.">
        <title>A high-quality genome of Eragrostis curvula grass provides insights into Poaceae evolution and supports new strategies to enhance forage quality.</title>
        <authorList>
            <person name="Carballo J."/>
            <person name="Santos B.A.C.M."/>
            <person name="Zappacosta D."/>
            <person name="Garbus I."/>
            <person name="Selva J.P."/>
            <person name="Gallo C.A."/>
            <person name="Diaz A."/>
            <person name="Albertini E."/>
            <person name="Caccamo M."/>
            <person name="Echenique V."/>
        </authorList>
    </citation>
    <scope>NUCLEOTIDE SEQUENCE [LARGE SCALE GENOMIC DNA]</scope>
    <source>
        <strain evidence="3">cv. Victoria</strain>
        <tissue evidence="2">Leaf</tissue>
    </source>
</reference>
<proteinExistence type="predicted"/>
<dbReference type="Gramene" id="TVU03792">
    <property type="protein sequence ID" value="TVU03792"/>
    <property type="gene ID" value="EJB05_50639"/>
</dbReference>
<accession>A0A5J9SXT5</accession>
<comment type="caution">
    <text evidence="2">The sequence shown here is derived from an EMBL/GenBank/DDBJ whole genome shotgun (WGS) entry which is preliminary data.</text>
</comment>
<dbReference type="OrthoDB" id="843225at2759"/>
<dbReference type="Proteomes" id="UP000324897">
    <property type="component" value="Unassembled WGS sequence"/>
</dbReference>
<keyword evidence="3" id="KW-1185">Reference proteome</keyword>
<feature type="non-terminal residue" evidence="2">
    <location>
        <position position="1"/>
    </location>
</feature>
<gene>
    <name evidence="2" type="ORF">EJB05_50639</name>
</gene>
<evidence type="ECO:0000313" key="2">
    <source>
        <dbReference type="EMBL" id="TVU03792.1"/>
    </source>
</evidence>
<dbReference type="AlphaFoldDB" id="A0A5J9SXT5"/>
<protein>
    <submittedName>
        <fullName evidence="2">Uncharacterized protein</fullName>
    </submittedName>
</protein>
<organism evidence="2 3">
    <name type="scientific">Eragrostis curvula</name>
    <name type="common">weeping love grass</name>
    <dbReference type="NCBI Taxonomy" id="38414"/>
    <lineage>
        <taxon>Eukaryota</taxon>
        <taxon>Viridiplantae</taxon>
        <taxon>Streptophyta</taxon>
        <taxon>Embryophyta</taxon>
        <taxon>Tracheophyta</taxon>
        <taxon>Spermatophyta</taxon>
        <taxon>Magnoliopsida</taxon>
        <taxon>Liliopsida</taxon>
        <taxon>Poales</taxon>
        <taxon>Poaceae</taxon>
        <taxon>PACMAD clade</taxon>
        <taxon>Chloridoideae</taxon>
        <taxon>Eragrostideae</taxon>
        <taxon>Eragrostidinae</taxon>
        <taxon>Eragrostis</taxon>
    </lineage>
</organism>